<evidence type="ECO:0000313" key="6">
    <source>
        <dbReference type="EMBL" id="GLY75245.1"/>
    </source>
</evidence>
<dbReference type="GO" id="GO:0004553">
    <property type="term" value="F:hydrolase activity, hydrolyzing O-glycosyl compounds"/>
    <property type="evidence" value="ECO:0007669"/>
    <property type="project" value="InterPro"/>
</dbReference>
<comment type="caution">
    <text evidence="6">The sequence shown here is derived from an EMBL/GenBank/DDBJ whole genome shotgun (WGS) entry which is preliminary data.</text>
</comment>
<dbReference type="InterPro" id="IPR048395">
    <property type="entry name" value="Glyco_hydro_31_C"/>
</dbReference>
<comment type="similarity">
    <text evidence="1 2">Belongs to the glycosyl hydrolase 31 family.</text>
</comment>
<dbReference type="Pfam" id="PF21365">
    <property type="entry name" value="Glyco_hydro_31_3rd"/>
    <property type="match status" value="1"/>
</dbReference>
<evidence type="ECO:0000259" key="5">
    <source>
        <dbReference type="Pfam" id="PF21365"/>
    </source>
</evidence>
<dbReference type="RefSeq" id="WP_285622061.1">
    <property type="nucleotide sequence ID" value="NZ_BSTJ01000004.1"/>
</dbReference>
<sequence>MIPRTTTTSLRRRSAILPVALLIPASLAPSAPAARSAAAPAVIGWRATAGPFGLSFLRNGRPVTAEAGGSAAGPGGRLSYQVGGTASSRDGATYHRLTDLVSRHTIPGGIAYTVATDEPGRTATVNVTRTAQGLHVRWSFSPASDVTAVFEALTARGDEHYLGGSSAAYVDLRGHIRGWSPGKEGNEAGDYCQNQEQSASTFYLSSGGYGFHADTTHIGRFAFPGATQVSDGPNCGRTPSVPSGEPQPYACPVAATAQPDRVQICVKDSELTYDVYAGSPSEVTTGYYRTVGMPSLPPPGQFALIKWRDVNADQAQVLDDVAEMKKLNIPLGTVFIDNPWERQPAGNTHRINGSACTNSGRFDPTFFPDPRQMIDTIHAQGVRFGLWVTSTASSPSSSQGGGSCAGINDVWAENDWLVPGTNYIDFTIPAARKYYVDQLTRLFGMGVDMVKEDRGEEYRLETTPLAGGSGAGLYLRYPELYHAAVTEALRAVHGNDFETLVRAGAPGTAENTHGMWGSDGYETFAALRTELRYGVSESLTGHFAWGSDTGGIDPQKPADATNSPAPSLFSRWAQFSAVSPVFEVGGAGLNATPWKYDADTVRRFRDAVVLHYELFPYLYGLARQAARTGVPIMRAVGFQYPGDQTAWAQDQEFMVGPDLLAAPVTADRAGTDGAAGEPTPVSVSLPAGTWVDLYSGQTVTGGRTVTRRTGPDEFPLYLRAGTAIGFHDRATGDWGTDDLSRQGRSGWMYAPGAGDARPVGSDQGRLDASTRGGTVRLRLTGAPARAQVRVLLPSAPRSVTVNGRPLPKAADAAALGAADDGWTFTQGPFGGVVLKLLPHAGAANVTIR</sequence>
<reference evidence="6" key="1">
    <citation type="submission" date="2023-03" db="EMBL/GenBank/DDBJ databases">
        <title>Actinoallomurus iriomotensis NBRC 103681.</title>
        <authorList>
            <person name="Ichikawa N."/>
            <person name="Sato H."/>
            <person name="Tonouchi N."/>
        </authorList>
    </citation>
    <scope>NUCLEOTIDE SEQUENCE</scope>
    <source>
        <strain evidence="6">NBRC 103681</strain>
    </source>
</reference>
<keyword evidence="2" id="KW-0326">Glycosidase</keyword>
<dbReference type="Pfam" id="PF01055">
    <property type="entry name" value="Glyco_hydro_31_2nd"/>
    <property type="match status" value="1"/>
</dbReference>
<dbReference type="Gene3D" id="3.20.20.80">
    <property type="entry name" value="Glycosidases"/>
    <property type="match status" value="1"/>
</dbReference>
<protein>
    <submittedName>
        <fullName evidence="6">Uncharacterized protein</fullName>
    </submittedName>
</protein>
<dbReference type="InterPro" id="IPR017853">
    <property type="entry name" value="GH"/>
</dbReference>
<feature type="chain" id="PRO_5040800076" evidence="3">
    <location>
        <begin position="34"/>
        <end position="848"/>
    </location>
</feature>
<proteinExistence type="inferred from homology"/>
<dbReference type="GO" id="GO:0005975">
    <property type="term" value="P:carbohydrate metabolic process"/>
    <property type="evidence" value="ECO:0007669"/>
    <property type="project" value="InterPro"/>
</dbReference>
<gene>
    <name evidence="6" type="ORF">Airi01_035120</name>
</gene>
<dbReference type="Gene3D" id="2.60.40.1760">
    <property type="entry name" value="glycosyl hydrolase (family 31)"/>
    <property type="match status" value="1"/>
</dbReference>
<evidence type="ECO:0000256" key="1">
    <source>
        <dbReference type="ARBA" id="ARBA00007806"/>
    </source>
</evidence>
<evidence type="ECO:0000259" key="4">
    <source>
        <dbReference type="Pfam" id="PF01055"/>
    </source>
</evidence>
<dbReference type="EMBL" id="BSTJ01000004">
    <property type="protein sequence ID" value="GLY75245.1"/>
    <property type="molecule type" value="Genomic_DNA"/>
</dbReference>
<dbReference type="AlphaFoldDB" id="A0A9W6VP04"/>
<dbReference type="PANTHER" id="PTHR43863">
    <property type="entry name" value="HYDROLASE, PUTATIVE (AFU_ORTHOLOGUE AFUA_1G03140)-RELATED"/>
    <property type="match status" value="1"/>
</dbReference>
<evidence type="ECO:0000256" key="2">
    <source>
        <dbReference type="RuleBase" id="RU361185"/>
    </source>
</evidence>
<feature type="domain" description="Glycoside hydrolase family 31 TIM barrel" evidence="4">
    <location>
        <begin position="295"/>
        <end position="620"/>
    </location>
</feature>
<dbReference type="InterPro" id="IPR013780">
    <property type="entry name" value="Glyco_hydro_b"/>
</dbReference>
<dbReference type="InterPro" id="IPR051816">
    <property type="entry name" value="Glycosyl_Hydrolase_31"/>
</dbReference>
<dbReference type="InterPro" id="IPR000322">
    <property type="entry name" value="Glyco_hydro_31_TIM"/>
</dbReference>
<name>A0A9W6VP04_9ACTN</name>
<feature type="signal peptide" evidence="3">
    <location>
        <begin position="1"/>
        <end position="33"/>
    </location>
</feature>
<dbReference type="SUPFAM" id="SSF51011">
    <property type="entry name" value="Glycosyl hydrolase domain"/>
    <property type="match status" value="1"/>
</dbReference>
<dbReference type="Proteomes" id="UP001165135">
    <property type="component" value="Unassembled WGS sequence"/>
</dbReference>
<organism evidence="6 7">
    <name type="scientific">Actinoallomurus iriomotensis</name>
    <dbReference type="NCBI Taxonomy" id="478107"/>
    <lineage>
        <taxon>Bacteria</taxon>
        <taxon>Bacillati</taxon>
        <taxon>Actinomycetota</taxon>
        <taxon>Actinomycetes</taxon>
        <taxon>Streptosporangiales</taxon>
        <taxon>Thermomonosporaceae</taxon>
        <taxon>Actinoallomurus</taxon>
    </lineage>
</organism>
<evidence type="ECO:0000313" key="7">
    <source>
        <dbReference type="Proteomes" id="UP001165135"/>
    </source>
</evidence>
<keyword evidence="3" id="KW-0732">Signal</keyword>
<accession>A0A9W6VP04</accession>
<feature type="domain" description="Glycosyl hydrolase family 31 C-terminal" evidence="5">
    <location>
        <begin position="629"/>
        <end position="724"/>
    </location>
</feature>
<keyword evidence="2" id="KW-0378">Hydrolase</keyword>
<dbReference type="PANTHER" id="PTHR43863:SF2">
    <property type="entry name" value="MALTASE-GLUCOAMYLASE"/>
    <property type="match status" value="1"/>
</dbReference>
<dbReference type="SUPFAM" id="SSF51445">
    <property type="entry name" value="(Trans)glycosidases"/>
    <property type="match status" value="1"/>
</dbReference>
<evidence type="ECO:0000256" key="3">
    <source>
        <dbReference type="SAM" id="SignalP"/>
    </source>
</evidence>
<dbReference type="Gene3D" id="2.60.40.1180">
    <property type="entry name" value="Golgi alpha-mannosidase II"/>
    <property type="match status" value="2"/>
</dbReference>